<comment type="caution">
    <text evidence="9">The sequence shown here is derived from an EMBL/GenBank/DDBJ whole genome shotgun (WGS) entry which is preliminary data.</text>
</comment>
<dbReference type="SUPFAM" id="SSF51197">
    <property type="entry name" value="Clavaminate synthase-like"/>
    <property type="match status" value="1"/>
</dbReference>
<evidence type="ECO:0000259" key="8">
    <source>
        <dbReference type="PROSITE" id="PS51471"/>
    </source>
</evidence>
<evidence type="ECO:0000256" key="6">
    <source>
        <dbReference type="SAM" id="Coils"/>
    </source>
</evidence>
<feature type="region of interest" description="Disordered" evidence="7">
    <location>
        <begin position="1"/>
        <end position="21"/>
    </location>
</feature>
<feature type="coiled-coil region" evidence="6">
    <location>
        <begin position="76"/>
        <end position="103"/>
    </location>
</feature>
<dbReference type="EMBL" id="PJQY01002837">
    <property type="protein sequence ID" value="PQM42366.1"/>
    <property type="molecule type" value="Genomic_DNA"/>
</dbReference>
<evidence type="ECO:0000256" key="5">
    <source>
        <dbReference type="RuleBase" id="RU003682"/>
    </source>
</evidence>
<reference evidence="9 10" key="1">
    <citation type="submission" date="2018-02" db="EMBL/GenBank/DDBJ databases">
        <title>Draft genome of wild Prunus yedoensis var. nudiflora.</title>
        <authorList>
            <person name="Baek S."/>
            <person name="Kim J.-H."/>
            <person name="Choi K."/>
            <person name="Kim G.-B."/>
            <person name="Cho A."/>
            <person name="Jang H."/>
            <person name="Shin C.-H."/>
            <person name="Yu H.-J."/>
            <person name="Mun J.-H."/>
        </authorList>
    </citation>
    <scope>NUCLEOTIDE SEQUENCE [LARGE SCALE GENOMIC DNA]</scope>
    <source>
        <strain evidence="10">cv. Jeju island</strain>
        <tissue evidence="9">Leaf</tissue>
    </source>
</reference>
<dbReference type="PROSITE" id="PS51471">
    <property type="entry name" value="FE2OG_OXY"/>
    <property type="match status" value="1"/>
</dbReference>
<evidence type="ECO:0000256" key="3">
    <source>
        <dbReference type="ARBA" id="ARBA00023002"/>
    </source>
</evidence>
<evidence type="ECO:0000256" key="7">
    <source>
        <dbReference type="SAM" id="MobiDB-lite"/>
    </source>
</evidence>
<dbReference type="InterPro" id="IPR005123">
    <property type="entry name" value="Oxoglu/Fe-dep_dioxygenase_dom"/>
</dbReference>
<protein>
    <submittedName>
        <fullName evidence="9">1-aminocyclopropane-1-carboxylate oxidase homolog 1</fullName>
    </submittedName>
</protein>
<dbReference type="STRING" id="2094558.A0A314UZS6"/>
<keyword evidence="2 5" id="KW-0479">Metal-binding</keyword>
<dbReference type="Proteomes" id="UP000250321">
    <property type="component" value="Unassembled WGS sequence"/>
</dbReference>
<evidence type="ECO:0000313" key="9">
    <source>
        <dbReference type="EMBL" id="PQM42366.1"/>
    </source>
</evidence>
<dbReference type="PANTHER" id="PTHR10209:SF714">
    <property type="entry name" value="1-AMINOCYCLOPROPANE-1-CARBOXYLATE OXIDASE HOMOLOG 11-RELATED"/>
    <property type="match status" value="1"/>
</dbReference>
<organism evidence="9 10">
    <name type="scientific">Prunus yedoensis var. nudiflora</name>
    <dbReference type="NCBI Taxonomy" id="2094558"/>
    <lineage>
        <taxon>Eukaryota</taxon>
        <taxon>Viridiplantae</taxon>
        <taxon>Streptophyta</taxon>
        <taxon>Embryophyta</taxon>
        <taxon>Tracheophyta</taxon>
        <taxon>Spermatophyta</taxon>
        <taxon>Magnoliopsida</taxon>
        <taxon>eudicotyledons</taxon>
        <taxon>Gunneridae</taxon>
        <taxon>Pentapetalae</taxon>
        <taxon>rosids</taxon>
        <taxon>fabids</taxon>
        <taxon>Rosales</taxon>
        <taxon>Rosaceae</taxon>
        <taxon>Amygdaloideae</taxon>
        <taxon>Amygdaleae</taxon>
        <taxon>Prunus</taxon>
    </lineage>
</organism>
<dbReference type="InterPro" id="IPR044861">
    <property type="entry name" value="IPNS-like_FE2OG_OXY"/>
</dbReference>
<dbReference type="PANTHER" id="PTHR10209">
    <property type="entry name" value="OXIDOREDUCTASE, 2OG-FE II OXYGENASE FAMILY PROTEIN"/>
    <property type="match status" value="1"/>
</dbReference>
<dbReference type="GO" id="GO:0051213">
    <property type="term" value="F:dioxygenase activity"/>
    <property type="evidence" value="ECO:0007669"/>
    <property type="project" value="UniProtKB-ARBA"/>
</dbReference>
<evidence type="ECO:0000256" key="4">
    <source>
        <dbReference type="ARBA" id="ARBA00023004"/>
    </source>
</evidence>
<name>A0A314UZS6_PRUYE</name>
<dbReference type="GO" id="GO:0046872">
    <property type="term" value="F:metal ion binding"/>
    <property type="evidence" value="ECO:0007669"/>
    <property type="project" value="UniProtKB-KW"/>
</dbReference>
<evidence type="ECO:0000256" key="1">
    <source>
        <dbReference type="ARBA" id="ARBA00008056"/>
    </source>
</evidence>
<dbReference type="Pfam" id="PF03171">
    <property type="entry name" value="2OG-FeII_Oxy"/>
    <property type="match status" value="1"/>
</dbReference>
<dbReference type="InterPro" id="IPR027443">
    <property type="entry name" value="IPNS-like_sf"/>
</dbReference>
<dbReference type="AlphaFoldDB" id="A0A314UZS6"/>
<keyword evidence="6" id="KW-0175">Coiled coil</keyword>
<sequence length="264" mass="29975">MRVWAGVLQPHQGKAPEREHGREGEWVACEMQASSPMNSWRMFQLEISWVHQRFKRGAADDQWDFDALPELCRREMKEYLKNMIDLQEKLSELMSEALGLSKNHLSSTGYLKPMRLSSHYYPVCPEPDLTLGTIKHSDPSLLTLVLQDKGNGLQVLHNDQWVDIPAVDGAFVANIGDFMQLLSNDKFKSVEHRVLATSLGKPRISAATFFLPCAKDIHKPCGPIKELLSDNSPPIYRITSYAEFMSHYTVEGQIGVRALPHFKL</sequence>
<dbReference type="OrthoDB" id="288590at2759"/>
<gene>
    <name evidence="9" type="ORF">Pyn_40030</name>
</gene>
<proteinExistence type="inferred from homology"/>
<evidence type="ECO:0000313" key="10">
    <source>
        <dbReference type="Proteomes" id="UP000250321"/>
    </source>
</evidence>
<keyword evidence="10" id="KW-1185">Reference proteome</keyword>
<keyword evidence="3 5" id="KW-0560">Oxidoreductase</keyword>
<comment type="similarity">
    <text evidence="1 5">Belongs to the iron/ascorbate-dependent oxidoreductase family.</text>
</comment>
<accession>A0A314UZS6</accession>
<evidence type="ECO:0000256" key="2">
    <source>
        <dbReference type="ARBA" id="ARBA00022723"/>
    </source>
</evidence>
<keyword evidence="4 5" id="KW-0408">Iron</keyword>
<feature type="domain" description="Fe2OG dioxygenase" evidence="8">
    <location>
        <begin position="112"/>
        <end position="212"/>
    </location>
</feature>
<dbReference type="Gene3D" id="2.60.120.330">
    <property type="entry name" value="B-lactam Antibiotic, Isopenicillin N Synthase, Chain"/>
    <property type="match status" value="1"/>
</dbReference>